<dbReference type="Gene3D" id="3.30.700.10">
    <property type="entry name" value="Glycoprotein, Type 4 Pilin"/>
    <property type="match status" value="1"/>
</dbReference>
<dbReference type="NCBIfam" id="TIGR02532">
    <property type="entry name" value="IV_pilin_GFxxxE"/>
    <property type="match status" value="1"/>
</dbReference>
<dbReference type="EMBL" id="QFZK01000002">
    <property type="protein sequence ID" value="RFO98108.1"/>
    <property type="molecule type" value="Genomic_DNA"/>
</dbReference>
<feature type="coiled-coil region" evidence="2">
    <location>
        <begin position="41"/>
        <end position="68"/>
    </location>
</feature>
<evidence type="ECO:0000256" key="1">
    <source>
        <dbReference type="ARBA" id="ARBA00022481"/>
    </source>
</evidence>
<dbReference type="Pfam" id="PF07963">
    <property type="entry name" value="N_methyl"/>
    <property type="match status" value="1"/>
</dbReference>
<dbReference type="InterPro" id="IPR045584">
    <property type="entry name" value="Pilin-like"/>
</dbReference>
<dbReference type="PANTHER" id="PTHR30093:SF47">
    <property type="entry name" value="TYPE IV PILUS NON-CORE MINOR PILIN PILE"/>
    <property type="match status" value="1"/>
</dbReference>
<dbReference type="GO" id="GO:0015628">
    <property type="term" value="P:protein secretion by the type II secretion system"/>
    <property type="evidence" value="ECO:0007669"/>
    <property type="project" value="InterPro"/>
</dbReference>
<keyword evidence="3" id="KW-0472">Membrane</keyword>
<dbReference type="PRINTS" id="PR00813">
    <property type="entry name" value="BCTERIALGSPG"/>
</dbReference>
<dbReference type="OrthoDB" id="9790526at2"/>
<evidence type="ECO:0000256" key="2">
    <source>
        <dbReference type="SAM" id="Coils"/>
    </source>
</evidence>
<accession>A0A3E1RFG8</accession>
<name>A0A3E1RFG8_9BURK</name>
<dbReference type="RefSeq" id="WP_117174714.1">
    <property type="nucleotide sequence ID" value="NZ_QFZK01000002.1"/>
</dbReference>
<dbReference type="PANTHER" id="PTHR30093">
    <property type="entry name" value="GENERAL SECRETION PATHWAY PROTEIN G"/>
    <property type="match status" value="1"/>
</dbReference>
<keyword evidence="3" id="KW-0812">Transmembrane</keyword>
<keyword evidence="5" id="KW-1185">Reference proteome</keyword>
<proteinExistence type="predicted"/>
<keyword evidence="2" id="KW-0175">Coiled coil</keyword>
<evidence type="ECO:0000313" key="4">
    <source>
        <dbReference type="EMBL" id="RFO98108.1"/>
    </source>
</evidence>
<organism evidence="4 5">
    <name type="scientific">Rhodoferax lacus</name>
    <dbReference type="NCBI Taxonomy" id="2184758"/>
    <lineage>
        <taxon>Bacteria</taxon>
        <taxon>Pseudomonadati</taxon>
        <taxon>Pseudomonadota</taxon>
        <taxon>Betaproteobacteria</taxon>
        <taxon>Burkholderiales</taxon>
        <taxon>Comamonadaceae</taxon>
        <taxon>Rhodoferax</taxon>
    </lineage>
</organism>
<dbReference type="InterPro" id="IPR000983">
    <property type="entry name" value="Bac_GSPG_pilin"/>
</dbReference>
<keyword evidence="1" id="KW-0488">Methylation</keyword>
<dbReference type="Proteomes" id="UP000260665">
    <property type="component" value="Unassembled WGS sequence"/>
</dbReference>
<gene>
    <name evidence="4" type="ORF">DIC66_05145</name>
</gene>
<evidence type="ECO:0000313" key="5">
    <source>
        <dbReference type="Proteomes" id="UP000260665"/>
    </source>
</evidence>
<dbReference type="AlphaFoldDB" id="A0A3E1RFG8"/>
<dbReference type="GO" id="GO:0015627">
    <property type="term" value="C:type II protein secretion system complex"/>
    <property type="evidence" value="ECO:0007669"/>
    <property type="project" value="InterPro"/>
</dbReference>
<dbReference type="SUPFAM" id="SSF54523">
    <property type="entry name" value="Pili subunits"/>
    <property type="match status" value="1"/>
</dbReference>
<feature type="transmembrane region" description="Helical" evidence="3">
    <location>
        <begin position="12"/>
        <end position="36"/>
    </location>
</feature>
<reference evidence="4 5" key="1">
    <citation type="submission" date="2018-05" db="EMBL/GenBank/DDBJ databases">
        <title>Rhodoferax soyangensis sp.nov., isolated from an oligotrophic freshwater lake.</title>
        <authorList>
            <person name="Park M."/>
        </authorList>
    </citation>
    <scope>NUCLEOTIDE SEQUENCE [LARGE SCALE GENOMIC DNA]</scope>
    <source>
        <strain evidence="4 5">IMCC26218</strain>
    </source>
</reference>
<keyword evidence="3" id="KW-1133">Transmembrane helix</keyword>
<sequence length="164" mass="18211">MKALRASVRPRGFTLIEMLVTVTIVALLSTVAFPMLELAERRSNERELREALRQIRTALDNYKQAVDEGRILEETKGSGYPPTLEVLVTGVPDAKSPKRDQMMYFLRKLPRDPLMAQAGPEGATQWGLRSYASPATNPQPGADVFDVYSRSAAVGLNGIAYKDW</sequence>
<evidence type="ECO:0000256" key="3">
    <source>
        <dbReference type="SAM" id="Phobius"/>
    </source>
</evidence>
<dbReference type="PROSITE" id="PS00409">
    <property type="entry name" value="PROKAR_NTER_METHYL"/>
    <property type="match status" value="1"/>
</dbReference>
<protein>
    <submittedName>
        <fullName evidence="4">General secretion pathway protein GspG</fullName>
    </submittedName>
</protein>
<dbReference type="InterPro" id="IPR012902">
    <property type="entry name" value="N_methyl_site"/>
</dbReference>
<comment type="caution">
    <text evidence="4">The sequence shown here is derived from an EMBL/GenBank/DDBJ whole genome shotgun (WGS) entry which is preliminary data.</text>
</comment>